<dbReference type="EMBL" id="HBGK01008809">
    <property type="protein sequence ID" value="CAD9275679.1"/>
    <property type="molecule type" value="Transcribed_RNA"/>
</dbReference>
<evidence type="ECO:0000313" key="2">
    <source>
        <dbReference type="EMBL" id="CAD9275679.1"/>
    </source>
</evidence>
<name>A0A7S1UQS5_9STRA</name>
<accession>A0A7S1UQS5</accession>
<protein>
    <submittedName>
        <fullName evidence="2">Uncharacterized protein</fullName>
    </submittedName>
</protein>
<feature type="region of interest" description="Disordered" evidence="1">
    <location>
        <begin position="79"/>
        <end position="105"/>
    </location>
</feature>
<organism evidence="2">
    <name type="scientific">Grammatophora oceanica</name>
    <dbReference type="NCBI Taxonomy" id="210454"/>
    <lineage>
        <taxon>Eukaryota</taxon>
        <taxon>Sar</taxon>
        <taxon>Stramenopiles</taxon>
        <taxon>Ochrophyta</taxon>
        <taxon>Bacillariophyta</taxon>
        <taxon>Fragilariophyceae</taxon>
        <taxon>Fragilariophycidae</taxon>
        <taxon>Rhabdonematales</taxon>
        <taxon>Grammatophoraceae</taxon>
        <taxon>Grammatophora</taxon>
    </lineage>
</organism>
<sequence>MTAEGNVIVAVPPSHYMERLNTAGKPYRPRIQFDGDQGSYLASNMMQRHVISYEIDENRIGFAEALRCTAESAVTGRIGNRNVDGQEPAEEEEPTTISINTSGGSASSVGSGASSMAAVGGSAPVGNDDDIFVSDGEDPSLIIDEEKFYGGGCATATCRCFMGIGYVAIGTALAVAYRISRPKEKYLASFADPLEEAKRPMIRPSDGGMGGDMYRRRTPVTPDTEGGVFV</sequence>
<evidence type="ECO:0000256" key="1">
    <source>
        <dbReference type="SAM" id="MobiDB-lite"/>
    </source>
</evidence>
<reference evidence="2" key="1">
    <citation type="submission" date="2021-01" db="EMBL/GenBank/DDBJ databases">
        <authorList>
            <person name="Corre E."/>
            <person name="Pelletier E."/>
            <person name="Niang G."/>
            <person name="Scheremetjew M."/>
            <person name="Finn R."/>
            <person name="Kale V."/>
            <person name="Holt S."/>
            <person name="Cochrane G."/>
            <person name="Meng A."/>
            <person name="Brown T."/>
            <person name="Cohen L."/>
        </authorList>
    </citation>
    <scope>NUCLEOTIDE SEQUENCE</scope>
    <source>
        <strain evidence="2">CCMP 410</strain>
    </source>
</reference>
<dbReference type="Gene3D" id="2.40.70.10">
    <property type="entry name" value="Acid Proteases"/>
    <property type="match status" value="1"/>
</dbReference>
<dbReference type="InterPro" id="IPR021109">
    <property type="entry name" value="Peptidase_aspartic_dom_sf"/>
</dbReference>
<dbReference type="AlphaFoldDB" id="A0A7S1UQS5"/>
<gene>
    <name evidence="2" type="ORF">GOCE00092_LOCUS4587</name>
</gene>
<feature type="region of interest" description="Disordered" evidence="1">
    <location>
        <begin position="200"/>
        <end position="230"/>
    </location>
</feature>
<proteinExistence type="predicted"/>